<organism evidence="1 2">
    <name type="scientific">Melastoma candidum</name>
    <dbReference type="NCBI Taxonomy" id="119954"/>
    <lineage>
        <taxon>Eukaryota</taxon>
        <taxon>Viridiplantae</taxon>
        <taxon>Streptophyta</taxon>
        <taxon>Embryophyta</taxon>
        <taxon>Tracheophyta</taxon>
        <taxon>Spermatophyta</taxon>
        <taxon>Magnoliopsida</taxon>
        <taxon>eudicotyledons</taxon>
        <taxon>Gunneridae</taxon>
        <taxon>Pentapetalae</taxon>
        <taxon>rosids</taxon>
        <taxon>malvids</taxon>
        <taxon>Myrtales</taxon>
        <taxon>Melastomataceae</taxon>
        <taxon>Melastomatoideae</taxon>
        <taxon>Melastomateae</taxon>
        <taxon>Melastoma</taxon>
    </lineage>
</organism>
<dbReference type="Proteomes" id="UP001057402">
    <property type="component" value="Chromosome 7"/>
</dbReference>
<sequence length="1166" mass="129636">MPLLRLKPFLVPPFYALAPSGLAPRLFLSFCFSGRSSPSQLSSSTNRVSIEYEPWSGLQSWRESPVNEDRFWGPHGPQPLPRSRLPPPVPGETAIATASSLAEMGAVVLSTSDPVLKSQLSHIAFSRWRSEGLPVGVWEPPDKPARPTKPRLVSPKKIPAPRESGLPLNAYMLHNLAHVELNAIDLAWDTVVRFSPFLEELGEGFFADFAHVADDESRHFGWCSQRLMELGSRYGDMPAHNMLWKECEKSSDDVSARLAVIPMVQEVRRLNAGHGPMHELGSIGDIRTRELLTRIVDEDSEHVTVGFHWLSHVQGLHRPMFKDVPSTICNHQISLDHVDRLLCLLQKCSRIISLSSTKLLHALVIMVGGYSPQPIFLYNNIISFYVDLDNLETAQMVFHNMPDRNVVSYNSIICAYSRSGYVNEAFHIFRVMRLHGFSPTQHTLSALLSSKELDISCAIQLQGLIWKNGSLSGGPFVGTSLLNLYGKYGFLDEVNKIFEDMPSRSLITWNSVITWFGKLGFLSNCIMLYKILVKSCPEMSEGTFIGVLSGCQCKTDFEMGEQFHGLVVKSGWYSTHVLNALINMYDKCGNVLLAERMFEDLDIPDIASWNMMIGAWGKSKTPENALSNLYKMSLNGLKPNQTTFASSVNASIGFEIPQYGEYVHGKLIKTSLETDVFVGSSLVDFYAKFNRLEEAHRCFDNIRAKNVVSWNALISGYSSKGSSTSVKLLREMLELGFKADESSLSAALKSSTGLQTRQLHSTSIKMGYEDNEYVLSSLIISYARNGLTSDALAFVAASGEILSVVPANVIAGIYNQSGQFHATINLLSQLGAPDLVSWNIVIEALARNGNYAEAIQVFKDMTRCGMQSDEFTFVSLLNVCSKISDLGFGGSVHGLMIKTNFSRHDTRLCNILMDMYGKCGCIRSTIKIFERMIEKNLFSWTILISSLGVNGYACEALERFKEMELLGFKADGVCISAVLMACRHGGLVGEALELFHQMRASSDVELEIDHYNCVEARGLDAGPRLVQRLVGFGDNKTSKIVAQIAEEETAHVSVGVDWFIALCRRMNLPPSSTFKGLLREYNVEVKGPFNHSAREKAGIPRDWYDPSSSTATQNKEEQLQQLTEVHERLAQIIAMECENSQVPNSKPHDPPGIRKPNPRSSNSQNH</sequence>
<proteinExistence type="predicted"/>
<evidence type="ECO:0000313" key="1">
    <source>
        <dbReference type="EMBL" id="KAI4341118.1"/>
    </source>
</evidence>
<name>A0ACB9NY66_9MYRT</name>
<keyword evidence="2" id="KW-1185">Reference proteome</keyword>
<protein>
    <submittedName>
        <fullName evidence="1">Uncharacterized protein</fullName>
    </submittedName>
</protein>
<gene>
    <name evidence="1" type="ORF">MLD38_025879</name>
</gene>
<dbReference type="EMBL" id="CM042886">
    <property type="protein sequence ID" value="KAI4341118.1"/>
    <property type="molecule type" value="Genomic_DNA"/>
</dbReference>
<comment type="caution">
    <text evidence="1">The sequence shown here is derived from an EMBL/GenBank/DDBJ whole genome shotgun (WGS) entry which is preliminary data.</text>
</comment>
<reference evidence="2" key="1">
    <citation type="journal article" date="2023" name="Front. Plant Sci.">
        <title>Chromosomal-level genome assembly of Melastoma candidum provides insights into trichome evolution.</title>
        <authorList>
            <person name="Zhong Y."/>
            <person name="Wu W."/>
            <person name="Sun C."/>
            <person name="Zou P."/>
            <person name="Liu Y."/>
            <person name="Dai S."/>
            <person name="Zhou R."/>
        </authorList>
    </citation>
    <scope>NUCLEOTIDE SEQUENCE [LARGE SCALE GENOMIC DNA]</scope>
</reference>
<accession>A0ACB9NY66</accession>
<evidence type="ECO:0000313" key="2">
    <source>
        <dbReference type="Proteomes" id="UP001057402"/>
    </source>
</evidence>